<name>H5SUA5_ACEAU</name>
<dbReference type="InterPro" id="IPR016155">
    <property type="entry name" value="Mopterin_synth/thiamin_S_b"/>
</dbReference>
<dbReference type="InterPro" id="IPR002782">
    <property type="entry name" value="Mut7-C_RNAse_dom"/>
</dbReference>
<dbReference type="AlphaFoldDB" id="H5SUA5"/>
<reference evidence="3" key="1">
    <citation type="journal article" date="2005" name="Environ. Microbiol.">
        <title>Genetic and functional properties of uncultivated thermophilic crenarchaeotes from a subsurface gold mine as revealed by analysis of genome fragments.</title>
        <authorList>
            <person name="Nunoura T."/>
            <person name="Hirayama H."/>
            <person name="Takami H."/>
            <person name="Oida H."/>
            <person name="Nishi S."/>
            <person name="Shimamura S."/>
            <person name="Suzuki Y."/>
            <person name="Inagaki F."/>
            <person name="Takai K."/>
            <person name="Nealson K.H."/>
            <person name="Horikoshi K."/>
        </authorList>
    </citation>
    <scope>NUCLEOTIDE SEQUENCE</scope>
</reference>
<dbReference type="EMBL" id="AP011803">
    <property type="protein sequence ID" value="BAL60105.1"/>
    <property type="molecule type" value="Genomic_DNA"/>
</dbReference>
<evidence type="ECO:0000313" key="3">
    <source>
        <dbReference type="EMBL" id="BAL60105.1"/>
    </source>
</evidence>
<dbReference type="InterPro" id="IPR027798">
    <property type="entry name" value="Ub_Mut7C"/>
</dbReference>
<reference evidence="3" key="2">
    <citation type="journal article" date="2012" name="PLoS ONE">
        <title>A Deeply Branching Thermophilic Bacterium with an Ancient Acetyl-CoA Pathway Dominates a Subsurface Ecosystem.</title>
        <authorList>
            <person name="Takami H."/>
            <person name="Noguchi H."/>
            <person name="Takaki Y."/>
            <person name="Uchiyama I."/>
            <person name="Toyoda A."/>
            <person name="Nishi S."/>
            <person name="Chee G.-J."/>
            <person name="Arai W."/>
            <person name="Nunoura T."/>
            <person name="Itoh T."/>
            <person name="Hattori M."/>
            <person name="Takai K."/>
        </authorList>
    </citation>
    <scope>NUCLEOTIDE SEQUENCE</scope>
</reference>
<accession>H5SUA5</accession>
<gene>
    <name evidence="3" type="ORF">HGMM_OP4C741</name>
</gene>
<feature type="domain" description="Ubiquitin Mut7-C" evidence="2">
    <location>
        <begin position="1"/>
        <end position="81"/>
    </location>
</feature>
<feature type="domain" description="Mut7-C RNAse" evidence="1">
    <location>
        <begin position="98"/>
        <end position="239"/>
    </location>
</feature>
<dbReference type="PANTHER" id="PTHR39081:SF1">
    <property type="entry name" value="MUT7-C RNASE DOMAIN-CONTAINING PROTEIN"/>
    <property type="match status" value="1"/>
</dbReference>
<evidence type="ECO:0000259" key="1">
    <source>
        <dbReference type="Pfam" id="PF01927"/>
    </source>
</evidence>
<evidence type="ECO:0000259" key="2">
    <source>
        <dbReference type="Pfam" id="PF14451"/>
    </source>
</evidence>
<dbReference type="PANTHER" id="PTHR39081">
    <property type="entry name" value="MUT7-C DOMAIN-CONTAINING PROTEIN"/>
    <property type="match status" value="1"/>
</dbReference>
<organism evidence="3">
    <name type="scientific">Acetithermum autotrophicum</name>
    <dbReference type="NCBI Taxonomy" id="1446466"/>
    <lineage>
        <taxon>Bacteria</taxon>
        <taxon>Candidatus Bipolaricaulota</taxon>
        <taxon>Candidatus Acetithermum</taxon>
    </lineage>
</organism>
<protein>
    <submittedName>
        <fullName evidence="3">Hypothetical conserved protein</fullName>
    </submittedName>
</protein>
<sequence>MSTAVFRFYGELNDFLPPKHRQCDIDYSFQNSPAVKDAIEALGVPHTEVDLIVVNGQSVGFSYRLCDGDRVAVYPVFESLDISPIVQLREKPLRHIAFVADVHLGKLARLLRLLGFDTLHSNTYDDSELVAIAAREGRIVLTRDRGLLKHNAVTHGYWLRSTNPVEQAREVVRRFNLETLIDPFRRCLVCNGLLAPVTKAEILAHIPPRVAVEHDEFFRCTNCEKLYWRGTHYPKLEKHIAAIVGSLDKKSP</sequence>
<dbReference type="SUPFAM" id="SSF54285">
    <property type="entry name" value="MoaD/ThiS"/>
    <property type="match status" value="1"/>
</dbReference>
<dbReference type="Pfam" id="PF01927">
    <property type="entry name" value="Mut7-C"/>
    <property type="match status" value="1"/>
</dbReference>
<dbReference type="InterPro" id="IPR012675">
    <property type="entry name" value="Beta-grasp_dom_sf"/>
</dbReference>
<dbReference type="Gene3D" id="3.10.20.30">
    <property type="match status" value="1"/>
</dbReference>
<dbReference type="Pfam" id="PF14451">
    <property type="entry name" value="Ub-Mut7C"/>
    <property type="match status" value="1"/>
</dbReference>
<proteinExistence type="predicted"/>